<evidence type="ECO:0000256" key="3">
    <source>
        <dbReference type="ARBA" id="ARBA00009789"/>
    </source>
</evidence>
<comment type="caution">
    <text evidence="8">The sequence shown here is derived from an EMBL/GenBank/DDBJ whole genome shotgun (WGS) entry which is preliminary data.</text>
</comment>
<dbReference type="InterPro" id="IPR034683">
    <property type="entry name" value="IspD/TarI"/>
</dbReference>
<feature type="site" description="Positions MEP for the nucleophilic attack" evidence="7">
    <location>
        <position position="156"/>
    </location>
</feature>
<keyword evidence="5 7" id="KW-0548">Nucleotidyltransferase</keyword>
<evidence type="ECO:0000256" key="2">
    <source>
        <dbReference type="ARBA" id="ARBA00004787"/>
    </source>
</evidence>
<dbReference type="NCBIfam" id="TIGR00453">
    <property type="entry name" value="ispD"/>
    <property type="match status" value="1"/>
</dbReference>
<evidence type="ECO:0000313" key="8">
    <source>
        <dbReference type="EMBL" id="MBB3167936.1"/>
    </source>
</evidence>
<protein>
    <recommendedName>
        <fullName evidence="7">2-C-methyl-D-erythritol 4-phosphate cytidylyltransferase</fullName>
        <ecNumber evidence="7">2.7.7.60</ecNumber>
    </recommendedName>
    <alternativeName>
        <fullName evidence="7">4-diphosphocytidyl-2C-methyl-D-erythritol synthase</fullName>
    </alternativeName>
    <alternativeName>
        <fullName evidence="7">MEP cytidylyltransferase</fullName>
        <shortName evidence="7">MCT</shortName>
    </alternativeName>
</protein>
<dbReference type="RefSeq" id="WP_183909069.1">
    <property type="nucleotide sequence ID" value="NZ_JACHXZ010000001.1"/>
</dbReference>
<evidence type="ECO:0000256" key="5">
    <source>
        <dbReference type="ARBA" id="ARBA00022695"/>
    </source>
</evidence>
<feature type="site" description="Positions MEP for the nucleophilic attack" evidence="7">
    <location>
        <position position="212"/>
    </location>
</feature>
<evidence type="ECO:0000256" key="7">
    <source>
        <dbReference type="HAMAP-Rule" id="MF_00108"/>
    </source>
</evidence>
<evidence type="ECO:0000313" key="9">
    <source>
        <dbReference type="Proteomes" id="UP000559987"/>
    </source>
</evidence>
<comment type="pathway">
    <text evidence="2 7">Isoprenoid biosynthesis; isopentenyl diphosphate biosynthesis via DXP pathway; isopentenyl diphosphate from 1-deoxy-D-xylulose 5-phosphate: step 2/6.</text>
</comment>
<keyword evidence="4 7" id="KW-0808">Transferase</keyword>
<organism evidence="8 9">
    <name type="scientific">Simiduia aestuariiviva</name>
    <dbReference type="NCBI Taxonomy" id="1510459"/>
    <lineage>
        <taxon>Bacteria</taxon>
        <taxon>Pseudomonadati</taxon>
        <taxon>Pseudomonadota</taxon>
        <taxon>Gammaproteobacteria</taxon>
        <taxon>Cellvibrionales</taxon>
        <taxon>Cellvibrionaceae</taxon>
        <taxon>Simiduia</taxon>
    </lineage>
</organism>
<dbReference type="FunFam" id="3.90.550.10:FF:000003">
    <property type="entry name" value="2-C-methyl-D-erythritol 4-phosphate cytidylyltransferase"/>
    <property type="match status" value="1"/>
</dbReference>
<dbReference type="Proteomes" id="UP000559987">
    <property type="component" value="Unassembled WGS sequence"/>
</dbReference>
<dbReference type="CDD" id="cd02516">
    <property type="entry name" value="CDP-ME_synthetase"/>
    <property type="match status" value="1"/>
</dbReference>
<dbReference type="InterPro" id="IPR050088">
    <property type="entry name" value="IspD/TarI_cytidylyltransf_bact"/>
</dbReference>
<dbReference type="Gene3D" id="3.90.550.10">
    <property type="entry name" value="Spore Coat Polysaccharide Biosynthesis Protein SpsA, Chain A"/>
    <property type="match status" value="1"/>
</dbReference>
<dbReference type="EMBL" id="JACHXZ010000001">
    <property type="protein sequence ID" value="MBB3167936.1"/>
    <property type="molecule type" value="Genomic_DNA"/>
</dbReference>
<keyword evidence="6 7" id="KW-0414">Isoprene biosynthesis</keyword>
<keyword evidence="9" id="KW-1185">Reference proteome</keyword>
<gene>
    <name evidence="7" type="primary">ispD</name>
    <name evidence="8" type="ORF">FHS30_001112</name>
</gene>
<dbReference type="PROSITE" id="PS01295">
    <property type="entry name" value="ISPD"/>
    <property type="match status" value="1"/>
</dbReference>
<proteinExistence type="inferred from homology"/>
<feature type="site" description="Transition state stabilizer" evidence="7">
    <location>
        <position position="16"/>
    </location>
</feature>
<dbReference type="SUPFAM" id="SSF53448">
    <property type="entry name" value="Nucleotide-diphospho-sugar transferases"/>
    <property type="match status" value="1"/>
</dbReference>
<comment type="catalytic activity">
    <reaction evidence="1 7">
        <text>2-C-methyl-D-erythritol 4-phosphate + CTP + H(+) = 4-CDP-2-C-methyl-D-erythritol + diphosphate</text>
        <dbReference type="Rhea" id="RHEA:13429"/>
        <dbReference type="ChEBI" id="CHEBI:15378"/>
        <dbReference type="ChEBI" id="CHEBI:33019"/>
        <dbReference type="ChEBI" id="CHEBI:37563"/>
        <dbReference type="ChEBI" id="CHEBI:57823"/>
        <dbReference type="ChEBI" id="CHEBI:58262"/>
        <dbReference type="EC" id="2.7.7.60"/>
    </reaction>
</comment>
<sequence>MAALWIIVPAAGIGARMQSQLPKQYLPLAGKTVLEQTMWVLLQAHHLKSVVVALHPDDQHFQNLDVAQDPRIQIVVGGAERADSVLNALLVIQEQAAADDWVLVHDAARPCLQLTLLNQFIDSLFAGSQGGILAAPVADTLKRVGAQHEILATQDRTGLWAAQTPQMFTLAQLLPALQQALAVGRQITDEASAIEAAGHALKVVPGPSDNLKITRPEDLPLAELILRAQRGI</sequence>
<evidence type="ECO:0000256" key="1">
    <source>
        <dbReference type="ARBA" id="ARBA00001282"/>
    </source>
</evidence>
<dbReference type="PANTHER" id="PTHR32125:SF4">
    <property type="entry name" value="2-C-METHYL-D-ERYTHRITOL 4-PHOSPHATE CYTIDYLYLTRANSFERASE, CHLOROPLASTIC"/>
    <property type="match status" value="1"/>
</dbReference>
<dbReference type="PANTHER" id="PTHR32125">
    <property type="entry name" value="2-C-METHYL-D-ERYTHRITOL 4-PHOSPHATE CYTIDYLYLTRANSFERASE, CHLOROPLASTIC"/>
    <property type="match status" value="1"/>
</dbReference>
<comment type="function">
    <text evidence="7">Catalyzes the formation of 4-diphosphocytidyl-2-C-methyl-D-erythritol from CTP and 2-C-methyl-D-erythritol 4-phosphate (MEP).</text>
</comment>
<dbReference type="EC" id="2.7.7.60" evidence="7"/>
<dbReference type="InterPro" id="IPR029044">
    <property type="entry name" value="Nucleotide-diphossugar_trans"/>
</dbReference>
<dbReference type="AlphaFoldDB" id="A0A839UQ36"/>
<reference evidence="8 9" key="1">
    <citation type="submission" date="2020-08" db="EMBL/GenBank/DDBJ databases">
        <title>Genomic Encyclopedia of Type Strains, Phase III (KMG-III): the genomes of soil and plant-associated and newly described type strains.</title>
        <authorList>
            <person name="Whitman W."/>
        </authorList>
    </citation>
    <scope>NUCLEOTIDE SEQUENCE [LARGE SCALE GENOMIC DNA]</scope>
    <source>
        <strain evidence="8 9">CECT 8571</strain>
    </source>
</reference>
<name>A0A839UQ36_9GAMM</name>
<feature type="site" description="Transition state stabilizer" evidence="7">
    <location>
        <position position="23"/>
    </location>
</feature>
<dbReference type="GO" id="GO:0050518">
    <property type="term" value="F:2-C-methyl-D-erythritol 4-phosphate cytidylyltransferase activity"/>
    <property type="evidence" value="ECO:0007669"/>
    <property type="project" value="UniProtKB-UniRule"/>
</dbReference>
<dbReference type="UniPathway" id="UPA00056">
    <property type="reaction ID" value="UER00093"/>
</dbReference>
<accession>A0A839UQ36</accession>
<comment type="similarity">
    <text evidence="3 7">Belongs to the IspD/TarI cytidylyltransferase family. IspD subfamily.</text>
</comment>
<dbReference type="HAMAP" id="MF_00108">
    <property type="entry name" value="IspD"/>
    <property type="match status" value="1"/>
</dbReference>
<evidence type="ECO:0000256" key="4">
    <source>
        <dbReference type="ARBA" id="ARBA00022679"/>
    </source>
</evidence>
<dbReference type="InterPro" id="IPR018294">
    <property type="entry name" value="ISPD_synthase_CS"/>
</dbReference>
<dbReference type="Pfam" id="PF01128">
    <property type="entry name" value="IspD"/>
    <property type="match status" value="1"/>
</dbReference>
<dbReference type="GO" id="GO:0019288">
    <property type="term" value="P:isopentenyl diphosphate biosynthetic process, methylerythritol 4-phosphate pathway"/>
    <property type="evidence" value="ECO:0007669"/>
    <property type="project" value="UniProtKB-UniRule"/>
</dbReference>
<evidence type="ECO:0000256" key="6">
    <source>
        <dbReference type="ARBA" id="ARBA00023229"/>
    </source>
</evidence>
<dbReference type="InterPro" id="IPR001228">
    <property type="entry name" value="IspD"/>
</dbReference>